<feature type="transmembrane region" description="Helical" evidence="14">
    <location>
        <begin position="251"/>
        <end position="270"/>
    </location>
</feature>
<organism evidence="16 17">
    <name type="scientific">Maritalea myrionectae</name>
    <dbReference type="NCBI Taxonomy" id="454601"/>
    <lineage>
        <taxon>Bacteria</taxon>
        <taxon>Pseudomonadati</taxon>
        <taxon>Pseudomonadota</taxon>
        <taxon>Alphaproteobacteria</taxon>
        <taxon>Hyphomicrobiales</taxon>
        <taxon>Devosiaceae</taxon>
        <taxon>Maritalea</taxon>
    </lineage>
</organism>
<reference evidence="16 17" key="1">
    <citation type="submission" date="2017-05" db="EMBL/GenBank/DDBJ databases">
        <title>Genome Analysis of Maritalea myrionectae HL2708#5.</title>
        <authorList>
            <consortium name="Cotde Inc.-PKNU"/>
            <person name="Jang D."/>
            <person name="Oh H.-M."/>
        </authorList>
    </citation>
    <scope>NUCLEOTIDE SEQUENCE [LARGE SCALE GENOMIC DNA]</scope>
    <source>
        <strain evidence="16 17">HL2708#5</strain>
    </source>
</reference>
<feature type="transmembrane region" description="Helical" evidence="14">
    <location>
        <begin position="192"/>
        <end position="215"/>
    </location>
</feature>
<dbReference type="PANTHER" id="PTHR46157">
    <property type="entry name" value="K(+) EFFLUX ANTIPORTER 3, CHLOROPLASTIC"/>
    <property type="match status" value="1"/>
</dbReference>
<evidence type="ECO:0000256" key="14">
    <source>
        <dbReference type="SAM" id="Phobius"/>
    </source>
</evidence>
<dbReference type="InterPro" id="IPR006153">
    <property type="entry name" value="Cation/H_exchanger_TM"/>
</dbReference>
<keyword evidence="4" id="KW-0050">Antiport</keyword>
<feature type="transmembrane region" description="Helical" evidence="14">
    <location>
        <begin position="86"/>
        <end position="106"/>
    </location>
</feature>
<feature type="transmembrane region" description="Helical" evidence="14">
    <location>
        <begin position="371"/>
        <end position="390"/>
    </location>
</feature>
<keyword evidence="9" id="KW-0630">Potassium</keyword>
<dbReference type="SUPFAM" id="SSF51735">
    <property type="entry name" value="NAD(P)-binding Rossmann-fold domains"/>
    <property type="match status" value="1"/>
</dbReference>
<dbReference type="PROSITE" id="PS51201">
    <property type="entry name" value="RCK_N"/>
    <property type="match status" value="1"/>
</dbReference>
<evidence type="ECO:0000256" key="8">
    <source>
        <dbReference type="ARBA" id="ARBA00022692"/>
    </source>
</evidence>
<evidence type="ECO:0000256" key="1">
    <source>
        <dbReference type="ARBA" id="ARBA00004429"/>
    </source>
</evidence>
<gene>
    <name evidence="16" type="ORF">MXMO3_00773</name>
</gene>
<accession>A0A2R4MBI3</accession>
<feature type="domain" description="RCK N-terminal" evidence="15">
    <location>
        <begin position="414"/>
        <end position="531"/>
    </location>
</feature>
<evidence type="ECO:0000256" key="4">
    <source>
        <dbReference type="ARBA" id="ARBA00022449"/>
    </source>
</evidence>
<evidence type="ECO:0000256" key="7">
    <source>
        <dbReference type="ARBA" id="ARBA00022538"/>
    </source>
</evidence>
<dbReference type="InterPro" id="IPR003148">
    <property type="entry name" value="RCK_N"/>
</dbReference>
<keyword evidence="10 14" id="KW-1133">Transmembrane helix</keyword>
<name>A0A2R4MBI3_9HYPH</name>
<feature type="transmembrane region" description="Helical" evidence="14">
    <location>
        <begin position="307"/>
        <end position="326"/>
    </location>
</feature>
<dbReference type="Pfam" id="PF00999">
    <property type="entry name" value="Na_H_Exchanger"/>
    <property type="match status" value="1"/>
</dbReference>
<dbReference type="Gene3D" id="1.20.1530.20">
    <property type="match status" value="1"/>
</dbReference>
<feature type="transmembrane region" description="Helical" evidence="14">
    <location>
        <begin position="151"/>
        <end position="172"/>
    </location>
</feature>
<evidence type="ECO:0000313" key="17">
    <source>
        <dbReference type="Proteomes" id="UP000258927"/>
    </source>
</evidence>
<evidence type="ECO:0000256" key="10">
    <source>
        <dbReference type="ARBA" id="ARBA00022989"/>
    </source>
</evidence>
<dbReference type="Gene3D" id="3.40.50.720">
    <property type="entry name" value="NAD(P)-binding Rossmann-like Domain"/>
    <property type="match status" value="1"/>
</dbReference>
<dbReference type="GO" id="GO:0008324">
    <property type="term" value="F:monoatomic cation transmembrane transporter activity"/>
    <property type="evidence" value="ECO:0007669"/>
    <property type="project" value="InterPro"/>
</dbReference>
<dbReference type="KEGG" id="mmyr:MXMO3_00773"/>
<evidence type="ECO:0000256" key="6">
    <source>
        <dbReference type="ARBA" id="ARBA00022519"/>
    </source>
</evidence>
<dbReference type="FunFam" id="3.40.50.720:FF:000036">
    <property type="entry name" value="Glutathione-regulated potassium-efflux system protein KefB"/>
    <property type="match status" value="1"/>
</dbReference>
<dbReference type="GO" id="GO:0015297">
    <property type="term" value="F:antiporter activity"/>
    <property type="evidence" value="ECO:0007669"/>
    <property type="project" value="UniProtKB-KW"/>
</dbReference>
<dbReference type="FunFam" id="1.20.1530.20:FF:000001">
    <property type="entry name" value="Glutathione-regulated potassium-efflux system protein KefB"/>
    <property type="match status" value="1"/>
</dbReference>
<dbReference type="InterPro" id="IPR004771">
    <property type="entry name" value="K/H_exchanger"/>
</dbReference>
<dbReference type="PANTHER" id="PTHR46157:SF4">
    <property type="entry name" value="K(+) EFFLUX ANTIPORTER 3, CHLOROPLASTIC"/>
    <property type="match status" value="1"/>
</dbReference>
<evidence type="ECO:0000256" key="5">
    <source>
        <dbReference type="ARBA" id="ARBA00022475"/>
    </source>
</evidence>
<keyword evidence="11" id="KW-0406">Ion transport</keyword>
<dbReference type="InterPro" id="IPR036291">
    <property type="entry name" value="NAD(P)-bd_dom_sf"/>
</dbReference>
<dbReference type="RefSeq" id="WP_027834995.1">
    <property type="nucleotide sequence ID" value="NZ_CP021330.1"/>
</dbReference>
<keyword evidence="8 14" id="KW-0812">Transmembrane</keyword>
<dbReference type="GO" id="GO:1902600">
    <property type="term" value="P:proton transmembrane transport"/>
    <property type="evidence" value="ECO:0007669"/>
    <property type="project" value="InterPro"/>
</dbReference>
<feature type="region of interest" description="Disordered" evidence="13">
    <location>
        <begin position="608"/>
        <end position="632"/>
    </location>
</feature>
<sequence>MEHSFLLACFIFLSAAVIVVPFAKATGLGSVLGYLLAGIIIGPFGLGLVTDPETILHFSEFGVVMMLFLIGLELQVRELWSMRNKLFGLGLPQVLITALVIALIGYMASMPWQSAVIMGLGLALSSTAIVLKIIEERGIMATNTGRSAFSVLLLQDIAVIPILAIIPLLALPELVGHTPTDDGHGGAATAEGGWQVAAKTAFVFATMYLSGRYLLRPVMRFIAKSGVREIFTALSLLLVVAAALLMEWINVSAALGAFMVGMILADSEYRHELESDIEPFKGLLLGLFFISVGMSIEFGVLLDNPVLIASMVIGLAVIKMVILWSLGTIFRFHVADRMLFAIILAQGGEFGFVLFQFATASGALLPEHADLLNVTVAISMVITPILILIYDRLLSPKLVKDNQTDREPDDISVRNRVIVLGYGRFGQIVTRLITAQGFDATLIDHDAEQIDLVKRFDTKVFFGDARRADLLAAAGANQAHILIIAIHNPNTVTEIAAMVKKHFPHITILARARDRNHAHELMDEGVTDFVRDTFHSGLQLGIKALVALGYEEHRAHRLAKTFARHDIKMLHEAYELKDDMEAMIGHARSAKELLAQVMESDLVDLDPANANNWTSEKIPDDIERENKARSQE</sequence>
<evidence type="ECO:0000259" key="15">
    <source>
        <dbReference type="PROSITE" id="PS51201"/>
    </source>
</evidence>
<protein>
    <submittedName>
        <fullName evidence="16">Glutathione-regulated potassium-efflux system protein KefC</fullName>
    </submittedName>
</protein>
<feature type="transmembrane region" description="Helical" evidence="14">
    <location>
        <begin position="112"/>
        <end position="131"/>
    </location>
</feature>
<comment type="subcellular location">
    <subcellularLocation>
        <location evidence="1">Cell inner membrane</location>
        <topology evidence="1">Multi-pass membrane protein</topology>
    </subcellularLocation>
</comment>
<dbReference type="GO" id="GO:0006813">
    <property type="term" value="P:potassium ion transport"/>
    <property type="evidence" value="ECO:0007669"/>
    <property type="project" value="UniProtKB-KW"/>
</dbReference>
<evidence type="ECO:0000256" key="3">
    <source>
        <dbReference type="ARBA" id="ARBA00022448"/>
    </source>
</evidence>
<dbReference type="GO" id="GO:0005886">
    <property type="term" value="C:plasma membrane"/>
    <property type="evidence" value="ECO:0007669"/>
    <property type="project" value="UniProtKB-SubCell"/>
</dbReference>
<comment type="similarity">
    <text evidence="2">Belongs to the monovalent cation:proton antiporter 2 (CPA2) transporter (TC 2.A.37) family.</text>
</comment>
<feature type="transmembrane region" description="Helical" evidence="14">
    <location>
        <begin position="338"/>
        <end position="359"/>
    </location>
</feature>
<evidence type="ECO:0000256" key="11">
    <source>
        <dbReference type="ARBA" id="ARBA00023065"/>
    </source>
</evidence>
<dbReference type="EMBL" id="CP021330">
    <property type="protein sequence ID" value="AVX03305.1"/>
    <property type="molecule type" value="Genomic_DNA"/>
</dbReference>
<dbReference type="STRING" id="1122213.GCA_000423365_02025"/>
<keyword evidence="3" id="KW-0813">Transport</keyword>
<feature type="transmembrane region" description="Helical" evidence="14">
    <location>
        <begin position="55"/>
        <end position="74"/>
    </location>
</feature>
<feature type="transmembrane region" description="Helical" evidence="14">
    <location>
        <begin position="31"/>
        <end position="49"/>
    </location>
</feature>
<dbReference type="NCBIfam" id="TIGR00932">
    <property type="entry name" value="2a37"/>
    <property type="match status" value="1"/>
</dbReference>
<proteinExistence type="inferred from homology"/>
<dbReference type="Pfam" id="PF02254">
    <property type="entry name" value="TrkA_N"/>
    <property type="match status" value="1"/>
</dbReference>
<keyword evidence="5" id="KW-1003">Cell membrane</keyword>
<feature type="transmembrane region" description="Helical" evidence="14">
    <location>
        <begin position="282"/>
        <end position="301"/>
    </location>
</feature>
<dbReference type="Proteomes" id="UP000258927">
    <property type="component" value="Chromosome"/>
</dbReference>
<keyword evidence="12 14" id="KW-0472">Membrane</keyword>
<feature type="transmembrane region" description="Helical" evidence="14">
    <location>
        <begin position="6"/>
        <end position="24"/>
    </location>
</feature>
<evidence type="ECO:0000256" key="2">
    <source>
        <dbReference type="ARBA" id="ARBA00005551"/>
    </source>
</evidence>
<feature type="compositionally biased region" description="Basic and acidic residues" evidence="13">
    <location>
        <begin position="617"/>
        <end position="632"/>
    </location>
</feature>
<keyword evidence="17" id="KW-1185">Reference proteome</keyword>
<dbReference type="AlphaFoldDB" id="A0A2R4MBI3"/>
<keyword evidence="6" id="KW-0997">Cell inner membrane</keyword>
<evidence type="ECO:0000256" key="9">
    <source>
        <dbReference type="ARBA" id="ARBA00022958"/>
    </source>
</evidence>
<evidence type="ECO:0000313" key="16">
    <source>
        <dbReference type="EMBL" id="AVX03305.1"/>
    </source>
</evidence>
<keyword evidence="7" id="KW-0633">Potassium transport</keyword>
<evidence type="ECO:0000256" key="12">
    <source>
        <dbReference type="ARBA" id="ARBA00023136"/>
    </source>
</evidence>
<dbReference type="InterPro" id="IPR038770">
    <property type="entry name" value="Na+/solute_symporter_sf"/>
</dbReference>
<evidence type="ECO:0000256" key="13">
    <source>
        <dbReference type="SAM" id="MobiDB-lite"/>
    </source>
</evidence>